<dbReference type="EMBL" id="JAEPRB010000050">
    <property type="protein sequence ID" value="KAG2223997.1"/>
    <property type="molecule type" value="Genomic_DNA"/>
</dbReference>
<dbReference type="InterPro" id="IPR011948">
    <property type="entry name" value="Dullard_phosphatase"/>
</dbReference>
<organism evidence="3 4">
    <name type="scientific">Circinella minor</name>
    <dbReference type="NCBI Taxonomy" id="1195481"/>
    <lineage>
        <taxon>Eukaryota</taxon>
        <taxon>Fungi</taxon>
        <taxon>Fungi incertae sedis</taxon>
        <taxon>Mucoromycota</taxon>
        <taxon>Mucoromycotina</taxon>
        <taxon>Mucoromycetes</taxon>
        <taxon>Mucorales</taxon>
        <taxon>Lichtheimiaceae</taxon>
        <taxon>Circinella</taxon>
    </lineage>
</organism>
<evidence type="ECO:0000313" key="4">
    <source>
        <dbReference type="Proteomes" id="UP000646827"/>
    </source>
</evidence>
<dbReference type="InterPro" id="IPR023214">
    <property type="entry name" value="HAD_sf"/>
</dbReference>
<feature type="region of interest" description="Disordered" evidence="1">
    <location>
        <begin position="1"/>
        <end position="31"/>
    </location>
</feature>
<dbReference type="Gene3D" id="3.40.50.1000">
    <property type="entry name" value="HAD superfamily/HAD-like"/>
    <property type="match status" value="1"/>
</dbReference>
<dbReference type="InterPro" id="IPR050365">
    <property type="entry name" value="TIM50"/>
</dbReference>
<gene>
    <name evidence="3" type="ORF">INT45_009583</name>
</gene>
<dbReference type="Pfam" id="PF03031">
    <property type="entry name" value="NIF"/>
    <property type="match status" value="1"/>
</dbReference>
<evidence type="ECO:0000256" key="1">
    <source>
        <dbReference type="SAM" id="MobiDB-lite"/>
    </source>
</evidence>
<dbReference type="InterPro" id="IPR036412">
    <property type="entry name" value="HAD-like_sf"/>
</dbReference>
<dbReference type="Proteomes" id="UP000646827">
    <property type="component" value="Unassembled WGS sequence"/>
</dbReference>
<proteinExistence type="predicted"/>
<dbReference type="OrthoDB" id="277011at2759"/>
<dbReference type="PROSITE" id="PS50969">
    <property type="entry name" value="FCP1"/>
    <property type="match status" value="1"/>
</dbReference>
<dbReference type="AlphaFoldDB" id="A0A8H7S724"/>
<feature type="domain" description="FCP1 homology" evidence="2">
    <location>
        <begin position="165"/>
        <end position="334"/>
    </location>
</feature>
<dbReference type="PANTHER" id="PTHR12210">
    <property type="entry name" value="DULLARD PROTEIN PHOSPHATASE"/>
    <property type="match status" value="1"/>
</dbReference>
<evidence type="ECO:0000313" key="3">
    <source>
        <dbReference type="EMBL" id="KAG2223997.1"/>
    </source>
</evidence>
<dbReference type="NCBIfam" id="TIGR02251">
    <property type="entry name" value="HIF-SF_euk"/>
    <property type="match status" value="1"/>
</dbReference>
<protein>
    <recommendedName>
        <fullName evidence="2">FCP1 homology domain-containing protein</fullName>
    </recommendedName>
</protein>
<evidence type="ECO:0000259" key="2">
    <source>
        <dbReference type="PROSITE" id="PS50969"/>
    </source>
</evidence>
<accession>A0A8H7S724</accession>
<dbReference type="GO" id="GO:0016791">
    <property type="term" value="F:phosphatase activity"/>
    <property type="evidence" value="ECO:0007669"/>
    <property type="project" value="InterPro"/>
</dbReference>
<dbReference type="InterPro" id="IPR004274">
    <property type="entry name" value="FCP1_dom"/>
</dbReference>
<dbReference type="SUPFAM" id="SSF56784">
    <property type="entry name" value="HAD-like"/>
    <property type="match status" value="1"/>
</dbReference>
<sequence length="352" mass="39415">MLSILSSSTTSPTIQQQQQQHNNSNNNQTSKNIVHNINTSSMSSSIATTSATPTVSSLRRRRSGRLFFSHLFQYFALVYEYICSIFHMRQKRIEPASTKQQQQQQRSSTTTPSSSSSSSTTFSNITAATASLSSSTTTATSCSVEDKPRITASTSTATKKLAALQYYKGKTLVLDLDETLVHSVRLGSYAARQRTVSTSIKRKKIEVQDDKQSMLYEVYKRPHVDFFLKTISQWYKVVIFTASMAEYADPVIDWLDQDHNVISQRYFRQSCIVRNGNFVKDISLAEPDLAKVCLVDNSNAAFGLFQENGIPLPGWISNPNDECLLDLLPLLDALRFTADVRSVLRLRLMGVS</sequence>
<comment type="caution">
    <text evidence="3">The sequence shown here is derived from an EMBL/GenBank/DDBJ whole genome shotgun (WGS) entry which is preliminary data.</text>
</comment>
<reference evidence="3 4" key="1">
    <citation type="submission" date="2020-12" db="EMBL/GenBank/DDBJ databases">
        <title>Metabolic potential, ecology and presence of endohyphal bacteria is reflected in genomic diversity of Mucoromycotina.</title>
        <authorList>
            <person name="Muszewska A."/>
            <person name="Okrasinska A."/>
            <person name="Steczkiewicz K."/>
            <person name="Drgas O."/>
            <person name="Orlowska M."/>
            <person name="Perlinska-Lenart U."/>
            <person name="Aleksandrzak-Piekarczyk T."/>
            <person name="Szatraj K."/>
            <person name="Zielenkiewicz U."/>
            <person name="Pilsyk S."/>
            <person name="Malc E."/>
            <person name="Mieczkowski P."/>
            <person name="Kruszewska J.S."/>
            <person name="Biernat P."/>
            <person name="Pawlowska J."/>
        </authorList>
    </citation>
    <scope>NUCLEOTIDE SEQUENCE [LARGE SCALE GENOMIC DNA]</scope>
    <source>
        <strain evidence="3 4">CBS 142.35</strain>
    </source>
</reference>
<keyword evidence="4" id="KW-1185">Reference proteome</keyword>
<feature type="region of interest" description="Disordered" evidence="1">
    <location>
        <begin position="96"/>
        <end position="121"/>
    </location>
</feature>
<dbReference type="SMART" id="SM00577">
    <property type="entry name" value="CPDc"/>
    <property type="match status" value="1"/>
</dbReference>
<name>A0A8H7S724_9FUNG</name>
<dbReference type="CDD" id="cd07521">
    <property type="entry name" value="HAD_FCP1-like"/>
    <property type="match status" value="1"/>
</dbReference>